<evidence type="ECO:0000259" key="2">
    <source>
        <dbReference type="SMART" id="SM00849"/>
    </source>
</evidence>
<dbReference type="PANTHER" id="PTHR11203:SF37">
    <property type="entry name" value="INTEGRATOR COMPLEX SUBUNIT 11"/>
    <property type="match status" value="1"/>
</dbReference>
<keyword evidence="1 4" id="KW-0378">Hydrolase</keyword>
<dbReference type="Pfam" id="PF00753">
    <property type="entry name" value="Lactamase_B"/>
    <property type="match status" value="1"/>
</dbReference>
<dbReference type="SMART" id="SM00849">
    <property type="entry name" value="Lactamase_B"/>
    <property type="match status" value="1"/>
</dbReference>
<dbReference type="EMBL" id="BSNF01000001">
    <property type="protein sequence ID" value="GLQ04799.1"/>
    <property type="molecule type" value="Genomic_DNA"/>
</dbReference>
<feature type="domain" description="Beta-Casp" evidence="3">
    <location>
        <begin position="248"/>
        <end position="370"/>
    </location>
</feature>
<reference evidence="4" key="1">
    <citation type="journal article" date="2014" name="Int. J. Syst. Evol. Microbiol.">
        <title>Complete genome of a new Firmicutes species belonging to the dominant human colonic microbiota ('Ruminococcus bicirculans') reveals two chromosomes and a selective capacity to utilize plant glucans.</title>
        <authorList>
            <consortium name="NISC Comparative Sequencing Program"/>
            <person name="Wegmann U."/>
            <person name="Louis P."/>
            <person name="Goesmann A."/>
            <person name="Henrissat B."/>
            <person name="Duncan S.H."/>
            <person name="Flint H.J."/>
        </authorList>
    </citation>
    <scope>NUCLEOTIDE SEQUENCE</scope>
    <source>
        <strain evidence="4">NBRC 103408</strain>
    </source>
</reference>
<comment type="caution">
    <text evidence="4">The sequence shown here is derived from an EMBL/GenBank/DDBJ whole genome shotgun (WGS) entry which is preliminary data.</text>
</comment>
<dbReference type="InterPro" id="IPR001279">
    <property type="entry name" value="Metallo-B-lactamas"/>
</dbReference>
<feature type="domain" description="Metallo-beta-lactamase" evidence="2">
    <location>
        <begin position="13"/>
        <end position="215"/>
    </location>
</feature>
<dbReference type="InterPro" id="IPR050698">
    <property type="entry name" value="MBL"/>
</dbReference>
<evidence type="ECO:0000256" key="1">
    <source>
        <dbReference type="ARBA" id="ARBA00022801"/>
    </source>
</evidence>
<dbReference type="InterPro" id="IPR011108">
    <property type="entry name" value="RMMBL"/>
</dbReference>
<dbReference type="SMART" id="SM01027">
    <property type="entry name" value="Beta-Casp"/>
    <property type="match status" value="1"/>
</dbReference>
<accession>A0ABQ5TYY4</accession>
<keyword evidence="5" id="KW-1185">Reference proteome</keyword>
<name>A0ABQ5TYY4_9PROT</name>
<evidence type="ECO:0000259" key="3">
    <source>
        <dbReference type="SMART" id="SM01027"/>
    </source>
</evidence>
<evidence type="ECO:0000313" key="5">
    <source>
        <dbReference type="Proteomes" id="UP001161409"/>
    </source>
</evidence>
<dbReference type="InterPro" id="IPR022712">
    <property type="entry name" value="Beta_Casp"/>
</dbReference>
<dbReference type="GO" id="GO:0016787">
    <property type="term" value="F:hydrolase activity"/>
    <property type="evidence" value="ECO:0007669"/>
    <property type="project" value="UniProtKB-KW"/>
</dbReference>
<dbReference type="RefSeq" id="WP_169558848.1">
    <property type="nucleotide sequence ID" value="NZ_BSNF01000001.1"/>
</dbReference>
<organism evidence="4 5">
    <name type="scientific">Sneathiella chinensis</name>
    <dbReference type="NCBI Taxonomy" id="349750"/>
    <lineage>
        <taxon>Bacteria</taxon>
        <taxon>Pseudomonadati</taxon>
        <taxon>Pseudomonadota</taxon>
        <taxon>Alphaproteobacteria</taxon>
        <taxon>Sneathiellales</taxon>
        <taxon>Sneathiellaceae</taxon>
        <taxon>Sneathiella</taxon>
    </lineage>
</organism>
<dbReference type="CDD" id="cd16295">
    <property type="entry name" value="TTHA0252-CPSF-like_MBL-fold"/>
    <property type="match status" value="1"/>
</dbReference>
<proteinExistence type="predicted"/>
<dbReference type="Proteomes" id="UP001161409">
    <property type="component" value="Unassembled WGS sequence"/>
</dbReference>
<dbReference type="Gene3D" id="3.40.50.10890">
    <property type="match status" value="1"/>
</dbReference>
<dbReference type="Gene3D" id="3.60.15.10">
    <property type="entry name" value="Ribonuclease Z/Hydroxyacylglutathione hydrolase-like"/>
    <property type="match status" value="1"/>
</dbReference>
<protein>
    <submittedName>
        <fullName evidence="4">MBL fold hydrolase</fullName>
    </submittedName>
</protein>
<sequence length="455" mass="50830">MKITFLGATGTVTGSKYLLEDYTSRILVDCGLFQGLKELRLRNWNPLPIDPASIDKVLLTHAHLDHSGYIPRFVKAGFKGPIHCSDGTLDLCRILLPDSGRIQEEDAARVNRYGYTRHHPALPLYTEKEANRALKQFQPVEFGSAYALNRDLSFSLHRAGHILGASFVRLESSGGTSVLFSGDIGRPNDPVMKEPAKMQDADYLVLESTYGNRKHDSIDPAKEIGDIVRTTIERGGTVVIPSFAVGRAQLILFYIHQLKATGQLPGNLPVFLDSPMAINASELLCRHLSDHRMSRSLCHDVCNVARFTRTVDESKDIFNSYHRMPKIIISASGMATGGRVLHHLKTYLGDRRSTILLVGFQAAGTRGDRLARGEKEIKIHGDMWPVNADVHLLDSMSAHADYTEILGWLENFREPPRKVFIVHGEPEAALGMQSHIQEKFGWETVIPEYLQEEEL</sequence>
<dbReference type="Pfam" id="PF07521">
    <property type="entry name" value="RMMBL"/>
    <property type="match status" value="1"/>
</dbReference>
<dbReference type="InterPro" id="IPR036866">
    <property type="entry name" value="RibonucZ/Hydroxyglut_hydro"/>
</dbReference>
<gene>
    <name evidence="4" type="ORF">GCM10007924_00200</name>
</gene>
<dbReference type="Pfam" id="PF10996">
    <property type="entry name" value="Beta-Casp"/>
    <property type="match status" value="1"/>
</dbReference>
<dbReference type="SUPFAM" id="SSF56281">
    <property type="entry name" value="Metallo-hydrolase/oxidoreductase"/>
    <property type="match status" value="1"/>
</dbReference>
<reference evidence="4" key="2">
    <citation type="submission" date="2023-01" db="EMBL/GenBank/DDBJ databases">
        <title>Draft genome sequence of Sneathiella chinensis strain NBRC 103408.</title>
        <authorList>
            <person name="Sun Q."/>
            <person name="Mori K."/>
        </authorList>
    </citation>
    <scope>NUCLEOTIDE SEQUENCE</scope>
    <source>
        <strain evidence="4">NBRC 103408</strain>
    </source>
</reference>
<dbReference type="PANTHER" id="PTHR11203">
    <property type="entry name" value="CLEAVAGE AND POLYADENYLATION SPECIFICITY FACTOR FAMILY MEMBER"/>
    <property type="match status" value="1"/>
</dbReference>
<evidence type="ECO:0000313" key="4">
    <source>
        <dbReference type="EMBL" id="GLQ04799.1"/>
    </source>
</evidence>